<evidence type="ECO:0000256" key="1">
    <source>
        <dbReference type="ARBA" id="ARBA00023015"/>
    </source>
</evidence>
<dbReference type="Gene3D" id="1.10.260.40">
    <property type="entry name" value="lambda repressor-like DNA-binding domains"/>
    <property type="match status" value="1"/>
</dbReference>
<evidence type="ECO:0000256" key="2">
    <source>
        <dbReference type="ARBA" id="ARBA00023125"/>
    </source>
</evidence>
<comment type="caution">
    <text evidence="5">The sequence shown here is derived from an EMBL/GenBank/DDBJ whole genome shotgun (WGS) entry which is preliminary data.</text>
</comment>
<name>A0A444W6T3_9FLAO</name>
<evidence type="ECO:0000313" key="5">
    <source>
        <dbReference type="EMBL" id="RYJ41570.1"/>
    </source>
</evidence>
<dbReference type="PANTHER" id="PTHR46797">
    <property type="entry name" value="HTH-TYPE TRANSCRIPTIONAL REGULATOR"/>
    <property type="match status" value="1"/>
</dbReference>
<dbReference type="AlphaFoldDB" id="A0A444W6T3"/>
<dbReference type="PROSITE" id="PS50943">
    <property type="entry name" value="HTH_CROC1"/>
    <property type="match status" value="1"/>
</dbReference>
<sequence>MKDYTLHKKVGKRIQQIRDEKNISQQDLAARCNFEKSSMSRLEAGNVNGTLSTYERVAKGLNVEIVELFKFKD</sequence>
<dbReference type="RefSeq" id="WP_129752026.1">
    <property type="nucleotide sequence ID" value="NZ_JBLWSR010000010.1"/>
</dbReference>
<dbReference type="EMBL" id="JUIW01000010">
    <property type="protein sequence ID" value="RYJ41570.1"/>
    <property type="molecule type" value="Genomic_DNA"/>
</dbReference>
<evidence type="ECO:0000259" key="4">
    <source>
        <dbReference type="PROSITE" id="PS50943"/>
    </source>
</evidence>
<dbReference type="GO" id="GO:0003700">
    <property type="term" value="F:DNA-binding transcription factor activity"/>
    <property type="evidence" value="ECO:0007669"/>
    <property type="project" value="TreeGrafter"/>
</dbReference>
<dbReference type="GO" id="GO:0005829">
    <property type="term" value="C:cytosol"/>
    <property type="evidence" value="ECO:0007669"/>
    <property type="project" value="TreeGrafter"/>
</dbReference>
<reference evidence="5 6" key="1">
    <citation type="submission" date="2014-12" db="EMBL/GenBank/DDBJ databases">
        <title>Genome sequence of Flavobacterium beibuense RSKm HC5.</title>
        <authorList>
            <person name="Kim J.F."/>
            <person name="Song J.Y."/>
            <person name="Kwak M.-J."/>
            <person name="Lee S.-W."/>
        </authorList>
    </citation>
    <scope>NUCLEOTIDE SEQUENCE [LARGE SCALE GENOMIC DNA]</scope>
    <source>
        <strain evidence="5 6">RSKm HC5</strain>
    </source>
</reference>
<dbReference type="GO" id="GO:0003677">
    <property type="term" value="F:DNA binding"/>
    <property type="evidence" value="ECO:0007669"/>
    <property type="project" value="UniProtKB-KW"/>
</dbReference>
<keyword evidence="2" id="KW-0238">DNA-binding</keyword>
<dbReference type="SUPFAM" id="SSF47413">
    <property type="entry name" value="lambda repressor-like DNA-binding domains"/>
    <property type="match status" value="1"/>
</dbReference>
<accession>A0A444W6T3</accession>
<organism evidence="5 6">
    <name type="scientific">Flavobacterium beibuense</name>
    <dbReference type="NCBI Taxonomy" id="657326"/>
    <lineage>
        <taxon>Bacteria</taxon>
        <taxon>Pseudomonadati</taxon>
        <taxon>Bacteroidota</taxon>
        <taxon>Flavobacteriia</taxon>
        <taxon>Flavobacteriales</taxon>
        <taxon>Flavobacteriaceae</taxon>
        <taxon>Flavobacterium</taxon>
    </lineage>
</organism>
<dbReference type="InterPro" id="IPR050807">
    <property type="entry name" value="TransReg_Diox_bact_type"/>
</dbReference>
<feature type="domain" description="HTH cro/C1-type" evidence="4">
    <location>
        <begin position="14"/>
        <end position="68"/>
    </location>
</feature>
<evidence type="ECO:0000313" key="6">
    <source>
        <dbReference type="Proteomes" id="UP000289775"/>
    </source>
</evidence>
<dbReference type="Proteomes" id="UP000289775">
    <property type="component" value="Unassembled WGS sequence"/>
</dbReference>
<keyword evidence="6" id="KW-1185">Reference proteome</keyword>
<dbReference type="CDD" id="cd00093">
    <property type="entry name" value="HTH_XRE"/>
    <property type="match status" value="1"/>
</dbReference>
<protein>
    <submittedName>
        <fullName evidence="5">Transcriptional regulator</fullName>
    </submittedName>
</protein>
<gene>
    <name evidence="5" type="ORF">NU09_2944</name>
</gene>
<proteinExistence type="predicted"/>
<dbReference type="SMART" id="SM00530">
    <property type="entry name" value="HTH_XRE"/>
    <property type="match status" value="1"/>
</dbReference>
<dbReference type="InterPro" id="IPR001387">
    <property type="entry name" value="Cro/C1-type_HTH"/>
</dbReference>
<dbReference type="Pfam" id="PF13560">
    <property type="entry name" value="HTH_31"/>
    <property type="match status" value="1"/>
</dbReference>
<dbReference type="PANTHER" id="PTHR46797:SF23">
    <property type="entry name" value="HTH-TYPE TRANSCRIPTIONAL REGULATOR SUTR"/>
    <property type="match status" value="1"/>
</dbReference>
<keyword evidence="1" id="KW-0805">Transcription regulation</keyword>
<dbReference type="OrthoDB" id="2902336at2"/>
<keyword evidence="3" id="KW-0804">Transcription</keyword>
<evidence type="ECO:0000256" key="3">
    <source>
        <dbReference type="ARBA" id="ARBA00023163"/>
    </source>
</evidence>
<dbReference type="InterPro" id="IPR010982">
    <property type="entry name" value="Lambda_DNA-bd_dom_sf"/>
</dbReference>